<comment type="similarity">
    <text evidence="9">Belongs to the peptidase S1 family. CLIP subfamily.</text>
</comment>
<evidence type="ECO:0000256" key="5">
    <source>
        <dbReference type="ARBA" id="ARBA00022801"/>
    </source>
</evidence>
<dbReference type="InterPro" id="IPR009003">
    <property type="entry name" value="Peptidase_S1_PA"/>
</dbReference>
<dbReference type="SMART" id="SM00020">
    <property type="entry name" value="Tryp_SPc"/>
    <property type="match status" value="1"/>
</dbReference>
<evidence type="ECO:0000313" key="14">
    <source>
        <dbReference type="Proteomes" id="UP001153620"/>
    </source>
</evidence>
<protein>
    <recommendedName>
        <fullName evidence="10">trypsin</fullName>
        <ecNumber evidence="10">3.4.21.4</ecNumber>
    </recommendedName>
</protein>
<evidence type="ECO:0000256" key="6">
    <source>
        <dbReference type="ARBA" id="ARBA00022825"/>
    </source>
</evidence>
<dbReference type="PANTHER" id="PTHR24252:SF7">
    <property type="entry name" value="HYALIN"/>
    <property type="match status" value="1"/>
</dbReference>
<dbReference type="InterPro" id="IPR033116">
    <property type="entry name" value="TRYPSIN_SER"/>
</dbReference>
<evidence type="ECO:0000256" key="8">
    <source>
        <dbReference type="ARBA" id="ARBA00023157"/>
    </source>
</evidence>
<feature type="domain" description="Peptidase S1" evidence="12">
    <location>
        <begin position="44"/>
        <end position="280"/>
    </location>
</feature>
<proteinExistence type="inferred from homology"/>
<evidence type="ECO:0000313" key="13">
    <source>
        <dbReference type="EMBL" id="CAG9811963.1"/>
    </source>
</evidence>
<dbReference type="GO" id="GO:0006508">
    <property type="term" value="P:proteolysis"/>
    <property type="evidence" value="ECO:0007669"/>
    <property type="project" value="UniProtKB-KW"/>
</dbReference>
<evidence type="ECO:0000259" key="12">
    <source>
        <dbReference type="PROSITE" id="PS50240"/>
    </source>
</evidence>
<dbReference type="CDD" id="cd00190">
    <property type="entry name" value="Tryp_SPc"/>
    <property type="match status" value="1"/>
</dbReference>
<dbReference type="GO" id="GO:0004252">
    <property type="term" value="F:serine-type endopeptidase activity"/>
    <property type="evidence" value="ECO:0007669"/>
    <property type="project" value="UniProtKB-EC"/>
</dbReference>
<comment type="subcellular location">
    <subcellularLocation>
        <location evidence="1">Secreted</location>
    </subcellularLocation>
</comment>
<sequence>MMKFLLILSIYAVCSVSALPFTLNNLERIFGPFNRLRLSPDARIVGGDAANITDYPYQGSLRRSGSHICGCNVISSFFIFTAAHCTSGADASSLSVRVGTSFMGRDGQVFNVSEIIQHPQFNSWNIDYDFSLLRLQTELTFSDSVQPIQIPCSGEDFPDGTIVSTSGWGATQNSSIPNDQLRVVYVVIINQQVCVDAYLKISAEVTKRCLIVGYLIEGGKDACQGDSGGPLASPNTSTFISDGRVLIGLVSWGYGCARPNYPGVYSRISAVSDWVMQKTGIDTCYRIGQDDYQLYKNPLLRDIEVK</sequence>
<dbReference type="PANTHER" id="PTHR24252">
    <property type="entry name" value="ACROSIN-RELATED"/>
    <property type="match status" value="1"/>
</dbReference>
<dbReference type="PRINTS" id="PR00722">
    <property type="entry name" value="CHYMOTRYPSIN"/>
</dbReference>
<feature type="chain" id="PRO_5040498631" description="trypsin" evidence="11">
    <location>
        <begin position="19"/>
        <end position="306"/>
    </location>
</feature>
<dbReference type="EMBL" id="OU895880">
    <property type="protein sequence ID" value="CAG9811963.1"/>
    <property type="molecule type" value="Genomic_DNA"/>
</dbReference>
<keyword evidence="6" id="KW-0720">Serine protease</keyword>
<dbReference type="Gene3D" id="2.40.10.10">
    <property type="entry name" value="Trypsin-like serine proteases"/>
    <property type="match status" value="1"/>
</dbReference>
<reference evidence="13" key="1">
    <citation type="submission" date="2022-01" db="EMBL/GenBank/DDBJ databases">
        <authorList>
            <person name="King R."/>
        </authorList>
    </citation>
    <scope>NUCLEOTIDE SEQUENCE</scope>
</reference>
<keyword evidence="5" id="KW-0378">Hydrolase</keyword>
<organism evidence="13 14">
    <name type="scientific">Chironomus riparius</name>
    <dbReference type="NCBI Taxonomy" id="315576"/>
    <lineage>
        <taxon>Eukaryota</taxon>
        <taxon>Metazoa</taxon>
        <taxon>Ecdysozoa</taxon>
        <taxon>Arthropoda</taxon>
        <taxon>Hexapoda</taxon>
        <taxon>Insecta</taxon>
        <taxon>Pterygota</taxon>
        <taxon>Neoptera</taxon>
        <taxon>Endopterygota</taxon>
        <taxon>Diptera</taxon>
        <taxon>Nematocera</taxon>
        <taxon>Chironomoidea</taxon>
        <taxon>Chironomidae</taxon>
        <taxon>Chironominae</taxon>
        <taxon>Chironomus</taxon>
    </lineage>
</organism>
<evidence type="ECO:0000256" key="2">
    <source>
        <dbReference type="ARBA" id="ARBA00022525"/>
    </source>
</evidence>
<keyword evidence="14" id="KW-1185">Reference proteome</keyword>
<accession>A0A9N9S7B5</accession>
<keyword evidence="3" id="KW-0645">Protease</keyword>
<dbReference type="Proteomes" id="UP001153620">
    <property type="component" value="Chromosome 4"/>
</dbReference>
<dbReference type="FunFam" id="2.40.10.10:FF:000077">
    <property type="entry name" value="Predicted protein"/>
    <property type="match status" value="1"/>
</dbReference>
<dbReference type="InterPro" id="IPR001254">
    <property type="entry name" value="Trypsin_dom"/>
</dbReference>
<dbReference type="GO" id="GO:0005576">
    <property type="term" value="C:extracellular region"/>
    <property type="evidence" value="ECO:0007669"/>
    <property type="project" value="UniProtKB-SubCell"/>
</dbReference>
<feature type="signal peptide" evidence="11">
    <location>
        <begin position="1"/>
        <end position="18"/>
    </location>
</feature>
<dbReference type="AlphaFoldDB" id="A0A9N9S7B5"/>
<evidence type="ECO:0000256" key="1">
    <source>
        <dbReference type="ARBA" id="ARBA00004613"/>
    </source>
</evidence>
<keyword evidence="4 11" id="KW-0732">Signal</keyword>
<dbReference type="PROSITE" id="PS50240">
    <property type="entry name" value="TRYPSIN_DOM"/>
    <property type="match status" value="1"/>
</dbReference>
<evidence type="ECO:0000256" key="4">
    <source>
        <dbReference type="ARBA" id="ARBA00022729"/>
    </source>
</evidence>
<evidence type="ECO:0000256" key="9">
    <source>
        <dbReference type="ARBA" id="ARBA00024195"/>
    </source>
</evidence>
<dbReference type="SUPFAM" id="SSF50494">
    <property type="entry name" value="Trypsin-like serine proteases"/>
    <property type="match status" value="1"/>
</dbReference>
<dbReference type="PROSITE" id="PS00135">
    <property type="entry name" value="TRYPSIN_SER"/>
    <property type="match status" value="1"/>
</dbReference>
<name>A0A9N9S7B5_9DIPT</name>
<keyword evidence="8" id="KW-1015">Disulfide bond</keyword>
<evidence type="ECO:0000256" key="10">
    <source>
        <dbReference type="ARBA" id="ARBA00038868"/>
    </source>
</evidence>
<evidence type="ECO:0000256" key="3">
    <source>
        <dbReference type="ARBA" id="ARBA00022670"/>
    </source>
</evidence>
<dbReference type="InterPro" id="IPR001314">
    <property type="entry name" value="Peptidase_S1A"/>
</dbReference>
<evidence type="ECO:0000256" key="11">
    <source>
        <dbReference type="SAM" id="SignalP"/>
    </source>
</evidence>
<evidence type="ECO:0000256" key="7">
    <source>
        <dbReference type="ARBA" id="ARBA00023145"/>
    </source>
</evidence>
<gene>
    <name evidence="13" type="ORF">CHIRRI_LOCUS14770</name>
</gene>
<dbReference type="InterPro" id="IPR043504">
    <property type="entry name" value="Peptidase_S1_PA_chymotrypsin"/>
</dbReference>
<reference evidence="13" key="2">
    <citation type="submission" date="2022-10" db="EMBL/GenBank/DDBJ databases">
        <authorList>
            <consortium name="ENA_rothamsted_submissions"/>
            <consortium name="culmorum"/>
            <person name="King R."/>
        </authorList>
    </citation>
    <scope>NUCLEOTIDE SEQUENCE</scope>
</reference>
<dbReference type="OrthoDB" id="10059102at2759"/>
<dbReference type="EC" id="3.4.21.4" evidence="10"/>
<keyword evidence="7" id="KW-0865">Zymogen</keyword>
<dbReference type="Pfam" id="PF00089">
    <property type="entry name" value="Trypsin"/>
    <property type="match status" value="1"/>
</dbReference>
<keyword evidence="2" id="KW-0964">Secreted</keyword>